<evidence type="ECO:0000313" key="5">
    <source>
        <dbReference type="EMBL" id="MBB3230688.1"/>
    </source>
</evidence>
<dbReference type="InterPro" id="IPR001638">
    <property type="entry name" value="Solute-binding_3/MltF_N"/>
</dbReference>
<evidence type="ECO:0000259" key="4">
    <source>
        <dbReference type="PROSITE" id="PS50109"/>
    </source>
</evidence>
<name>A0A7W5ESL2_9GAMM</name>
<dbReference type="Gene3D" id="3.40.190.10">
    <property type="entry name" value="Periplasmic binding protein-like II"/>
    <property type="match status" value="2"/>
</dbReference>
<dbReference type="SUPFAM" id="SSF53850">
    <property type="entry name" value="Periplasmic binding protein-like II"/>
    <property type="match status" value="1"/>
</dbReference>
<sequence>MTVTSSASPFPGVPRLMAWLAAILVLAGLVAAPATGWGQPSAGVAPDNAGRVIVIGGDHYHPPYEFLDEDGRPAGYNVELTRAIAEVMGIEVRIELGPWSEMRRQLENGEIDVLQGMSYSESRAEHYDFAPPHAIVHQSIFARRGTPPVARLEELRGKEVIVQRGDIMQDLLIEREVGAELFPTDTHADALRSLAAGQHDYALVANLPALYLSRELGLTNLVPVARPFSLRYGYAVKEGNADVLAQFSEGLAILKNTGRHQAIYDKWLGPLEQGEGLPWKRLGLIGAIASALLLLILGGIVIWNRLLKREVASRTEELRQQQQQLIQADKMSSLGVLVSGVAHEINNPSGLLLLNLPVLGEAYDDARPILEAHYRQHGDFPLGGLPYSRMRDEIPAMLDEMLEGTQRIKRIVGDLKDFARQGSADLGERLDLNEVASTAVRLVDNSIRKATDRFETRYAEALPAVQGNGQRIEQVVINLVLNACQALEGRDQGIRLTTRHLPGDGTVTLEVRDEGRGIAPEVLSRLTDPFFTTRRECGGTGLGLSVSAGIVREHQGQLAFDSRPGEGTTVTLTLPAAPVRDDVPTTDTTWTQADR</sequence>
<evidence type="ECO:0000256" key="3">
    <source>
        <dbReference type="SAM" id="Phobius"/>
    </source>
</evidence>
<feature type="domain" description="Histidine kinase" evidence="4">
    <location>
        <begin position="340"/>
        <end position="578"/>
    </location>
</feature>
<evidence type="ECO:0000256" key="2">
    <source>
        <dbReference type="ARBA" id="ARBA00012438"/>
    </source>
</evidence>
<dbReference type="EMBL" id="JACHXR010000003">
    <property type="protein sequence ID" value="MBB3230688.1"/>
    <property type="molecule type" value="Genomic_DNA"/>
</dbReference>
<comment type="caution">
    <text evidence="5">The sequence shown here is derived from an EMBL/GenBank/DDBJ whole genome shotgun (WGS) entry which is preliminary data.</text>
</comment>
<dbReference type="Proteomes" id="UP000518892">
    <property type="component" value="Unassembled WGS sequence"/>
</dbReference>
<proteinExistence type="predicted"/>
<dbReference type="CDD" id="cd13704">
    <property type="entry name" value="PBP2_HisK"/>
    <property type="match status" value="1"/>
</dbReference>
<gene>
    <name evidence="5" type="ORF">FHR97_001537</name>
</gene>
<dbReference type="Gene3D" id="3.30.565.10">
    <property type="entry name" value="Histidine kinase-like ATPase, C-terminal domain"/>
    <property type="match status" value="1"/>
</dbReference>
<dbReference type="InterPro" id="IPR003594">
    <property type="entry name" value="HATPase_dom"/>
</dbReference>
<dbReference type="GO" id="GO:0000155">
    <property type="term" value="F:phosphorelay sensor kinase activity"/>
    <property type="evidence" value="ECO:0007669"/>
    <property type="project" value="InterPro"/>
</dbReference>
<dbReference type="Pfam" id="PF00497">
    <property type="entry name" value="SBP_bac_3"/>
    <property type="match status" value="1"/>
</dbReference>
<dbReference type="SUPFAM" id="SSF47384">
    <property type="entry name" value="Homodimeric domain of signal transducing histidine kinase"/>
    <property type="match status" value="1"/>
</dbReference>
<protein>
    <recommendedName>
        <fullName evidence="2">histidine kinase</fullName>
        <ecNumber evidence="2">2.7.13.3</ecNumber>
    </recommendedName>
</protein>
<keyword evidence="3" id="KW-0812">Transmembrane</keyword>
<dbReference type="EC" id="2.7.13.3" evidence="2"/>
<dbReference type="Pfam" id="PF02518">
    <property type="entry name" value="HATPase_c"/>
    <property type="match status" value="1"/>
</dbReference>
<dbReference type="RefSeq" id="WP_183383173.1">
    <property type="nucleotide sequence ID" value="NZ_JACHXR010000003.1"/>
</dbReference>
<dbReference type="SMART" id="SM00387">
    <property type="entry name" value="HATPase_c"/>
    <property type="match status" value="1"/>
</dbReference>
<feature type="transmembrane region" description="Helical" evidence="3">
    <location>
        <begin position="282"/>
        <end position="304"/>
    </location>
</feature>
<dbReference type="SMART" id="SM00062">
    <property type="entry name" value="PBPb"/>
    <property type="match status" value="1"/>
</dbReference>
<keyword evidence="6" id="KW-1185">Reference proteome</keyword>
<evidence type="ECO:0000313" key="6">
    <source>
        <dbReference type="Proteomes" id="UP000518892"/>
    </source>
</evidence>
<organism evidence="5 6">
    <name type="scientific">Halomonas stenophila</name>
    <dbReference type="NCBI Taxonomy" id="795312"/>
    <lineage>
        <taxon>Bacteria</taxon>
        <taxon>Pseudomonadati</taxon>
        <taxon>Pseudomonadota</taxon>
        <taxon>Gammaproteobacteria</taxon>
        <taxon>Oceanospirillales</taxon>
        <taxon>Halomonadaceae</taxon>
        <taxon>Halomonas</taxon>
    </lineage>
</organism>
<dbReference type="AlphaFoldDB" id="A0A7W5ESL2"/>
<keyword evidence="3" id="KW-0472">Membrane</keyword>
<dbReference type="PRINTS" id="PR00344">
    <property type="entry name" value="BCTRLSENSOR"/>
</dbReference>
<dbReference type="PANTHER" id="PTHR43065">
    <property type="entry name" value="SENSOR HISTIDINE KINASE"/>
    <property type="match status" value="1"/>
</dbReference>
<keyword evidence="3" id="KW-1133">Transmembrane helix</keyword>
<comment type="catalytic activity">
    <reaction evidence="1">
        <text>ATP + protein L-histidine = ADP + protein N-phospho-L-histidine.</text>
        <dbReference type="EC" id="2.7.13.3"/>
    </reaction>
</comment>
<dbReference type="PROSITE" id="PS50109">
    <property type="entry name" value="HIS_KIN"/>
    <property type="match status" value="1"/>
</dbReference>
<accession>A0A7W5ESL2</accession>
<dbReference type="PANTHER" id="PTHR43065:SF42">
    <property type="entry name" value="TWO-COMPONENT SENSOR PPRA"/>
    <property type="match status" value="1"/>
</dbReference>
<dbReference type="InterPro" id="IPR036890">
    <property type="entry name" value="HATPase_C_sf"/>
</dbReference>
<evidence type="ECO:0000256" key="1">
    <source>
        <dbReference type="ARBA" id="ARBA00000085"/>
    </source>
</evidence>
<dbReference type="InterPro" id="IPR036097">
    <property type="entry name" value="HisK_dim/P_sf"/>
</dbReference>
<dbReference type="InterPro" id="IPR004358">
    <property type="entry name" value="Sig_transdc_His_kin-like_C"/>
</dbReference>
<dbReference type="InterPro" id="IPR005467">
    <property type="entry name" value="His_kinase_dom"/>
</dbReference>
<dbReference type="SUPFAM" id="SSF55874">
    <property type="entry name" value="ATPase domain of HSP90 chaperone/DNA topoisomerase II/histidine kinase"/>
    <property type="match status" value="1"/>
</dbReference>
<dbReference type="Gene3D" id="1.10.287.130">
    <property type="match status" value="1"/>
</dbReference>
<reference evidence="5 6" key="1">
    <citation type="submission" date="2020-08" db="EMBL/GenBank/DDBJ databases">
        <title>Genomic Encyclopedia of Type Strains, Phase III (KMG-III): the genomes of soil and plant-associated and newly described type strains.</title>
        <authorList>
            <person name="Whitman W."/>
        </authorList>
    </citation>
    <scope>NUCLEOTIDE SEQUENCE [LARGE SCALE GENOMIC DNA]</scope>
    <source>
        <strain evidence="5 6">CECT 7744</strain>
    </source>
</reference>